<proteinExistence type="predicted"/>
<gene>
    <name evidence="2" type="ORF">DFH08DRAFT_970555</name>
</gene>
<keyword evidence="1" id="KW-0812">Transmembrane</keyword>
<feature type="transmembrane region" description="Helical" evidence="1">
    <location>
        <begin position="38"/>
        <end position="55"/>
    </location>
</feature>
<dbReference type="AlphaFoldDB" id="A0AAD6ZFF2"/>
<keyword evidence="1" id="KW-1133">Transmembrane helix</keyword>
<evidence type="ECO:0000313" key="3">
    <source>
        <dbReference type="Proteomes" id="UP001218218"/>
    </source>
</evidence>
<dbReference type="Proteomes" id="UP001218218">
    <property type="component" value="Unassembled WGS sequence"/>
</dbReference>
<keyword evidence="3" id="KW-1185">Reference proteome</keyword>
<comment type="caution">
    <text evidence="2">The sequence shown here is derived from an EMBL/GenBank/DDBJ whole genome shotgun (WGS) entry which is preliminary data.</text>
</comment>
<name>A0AAD6ZFF2_9AGAR</name>
<reference evidence="2" key="1">
    <citation type="submission" date="2023-03" db="EMBL/GenBank/DDBJ databases">
        <title>Massive genome expansion in bonnet fungi (Mycena s.s.) driven by repeated elements and novel gene families across ecological guilds.</title>
        <authorList>
            <consortium name="Lawrence Berkeley National Laboratory"/>
            <person name="Harder C.B."/>
            <person name="Miyauchi S."/>
            <person name="Viragh M."/>
            <person name="Kuo A."/>
            <person name="Thoen E."/>
            <person name="Andreopoulos B."/>
            <person name="Lu D."/>
            <person name="Skrede I."/>
            <person name="Drula E."/>
            <person name="Henrissat B."/>
            <person name="Morin E."/>
            <person name="Kohler A."/>
            <person name="Barry K."/>
            <person name="LaButti K."/>
            <person name="Morin E."/>
            <person name="Salamov A."/>
            <person name="Lipzen A."/>
            <person name="Mereny Z."/>
            <person name="Hegedus B."/>
            <person name="Baldrian P."/>
            <person name="Stursova M."/>
            <person name="Weitz H."/>
            <person name="Taylor A."/>
            <person name="Grigoriev I.V."/>
            <person name="Nagy L.G."/>
            <person name="Martin F."/>
            <person name="Kauserud H."/>
        </authorList>
    </citation>
    <scope>NUCLEOTIDE SEQUENCE</scope>
    <source>
        <strain evidence="2">CBHHK002</strain>
    </source>
</reference>
<dbReference type="EMBL" id="JARIHO010000053">
    <property type="protein sequence ID" value="KAJ7320843.1"/>
    <property type="molecule type" value="Genomic_DNA"/>
</dbReference>
<feature type="transmembrane region" description="Helical" evidence="1">
    <location>
        <begin position="94"/>
        <end position="114"/>
    </location>
</feature>
<evidence type="ECO:0000256" key="1">
    <source>
        <dbReference type="SAM" id="Phobius"/>
    </source>
</evidence>
<feature type="transmembrane region" description="Helical" evidence="1">
    <location>
        <begin position="67"/>
        <end position="87"/>
    </location>
</feature>
<accession>A0AAD6ZFF2</accession>
<keyword evidence="1" id="KW-0472">Membrane</keyword>
<organism evidence="2 3">
    <name type="scientific">Mycena albidolilacea</name>
    <dbReference type="NCBI Taxonomy" id="1033008"/>
    <lineage>
        <taxon>Eukaryota</taxon>
        <taxon>Fungi</taxon>
        <taxon>Dikarya</taxon>
        <taxon>Basidiomycota</taxon>
        <taxon>Agaricomycotina</taxon>
        <taxon>Agaricomycetes</taxon>
        <taxon>Agaricomycetidae</taxon>
        <taxon>Agaricales</taxon>
        <taxon>Marasmiineae</taxon>
        <taxon>Mycenaceae</taxon>
        <taxon>Mycena</taxon>
    </lineage>
</organism>
<sequence length="199" mass="22079">MSLLNISRDQTLGALVVGTYVNSVRSLKTPRFDARYQFLYILEVVEVIKYFWHYAVNHHSFLKTTILLALIIDTIDTAAADCIVYLASMQHRKLAALILLMFTNIPFVVGTALFAVTTANNPRFHQPSNLHVLAIFWTAASATSDVVIAIALLLTSCRSILSAQDFSSYLPSSFPRFYSVTMRAGVTSKIQSQTSPLPS</sequence>
<protein>
    <submittedName>
        <fullName evidence="2">Uncharacterized protein</fullName>
    </submittedName>
</protein>
<evidence type="ECO:0000313" key="2">
    <source>
        <dbReference type="EMBL" id="KAJ7320843.1"/>
    </source>
</evidence>
<feature type="transmembrane region" description="Helical" evidence="1">
    <location>
        <begin position="134"/>
        <end position="154"/>
    </location>
</feature>